<dbReference type="AlphaFoldDB" id="A0A382C1X5"/>
<protein>
    <submittedName>
        <fullName evidence="1">Uncharacterized protein</fullName>
    </submittedName>
</protein>
<dbReference type="EMBL" id="UINC01032425">
    <property type="protein sequence ID" value="SVB20070.1"/>
    <property type="molecule type" value="Genomic_DNA"/>
</dbReference>
<evidence type="ECO:0000313" key="1">
    <source>
        <dbReference type="EMBL" id="SVB20070.1"/>
    </source>
</evidence>
<accession>A0A382C1X5</accession>
<proteinExistence type="predicted"/>
<sequence length="22" mass="2412">ERCPPEAEARGSNPFGRAIKLL</sequence>
<name>A0A382C1X5_9ZZZZ</name>
<organism evidence="1">
    <name type="scientific">marine metagenome</name>
    <dbReference type="NCBI Taxonomy" id="408172"/>
    <lineage>
        <taxon>unclassified sequences</taxon>
        <taxon>metagenomes</taxon>
        <taxon>ecological metagenomes</taxon>
    </lineage>
</organism>
<reference evidence="1" key="1">
    <citation type="submission" date="2018-05" db="EMBL/GenBank/DDBJ databases">
        <authorList>
            <person name="Lanie J.A."/>
            <person name="Ng W.-L."/>
            <person name="Kazmierczak K.M."/>
            <person name="Andrzejewski T.M."/>
            <person name="Davidsen T.M."/>
            <person name="Wayne K.J."/>
            <person name="Tettelin H."/>
            <person name="Glass J.I."/>
            <person name="Rusch D."/>
            <person name="Podicherti R."/>
            <person name="Tsui H.-C.T."/>
            <person name="Winkler M.E."/>
        </authorList>
    </citation>
    <scope>NUCLEOTIDE SEQUENCE</scope>
</reference>
<feature type="non-terminal residue" evidence="1">
    <location>
        <position position="1"/>
    </location>
</feature>
<gene>
    <name evidence="1" type="ORF">METZ01_LOCUS172924</name>
</gene>